<organism evidence="2 3">
    <name type="scientific">Synaphobranchus kaupii</name>
    <name type="common">Kaup's arrowtooth eel</name>
    <dbReference type="NCBI Taxonomy" id="118154"/>
    <lineage>
        <taxon>Eukaryota</taxon>
        <taxon>Metazoa</taxon>
        <taxon>Chordata</taxon>
        <taxon>Craniata</taxon>
        <taxon>Vertebrata</taxon>
        <taxon>Euteleostomi</taxon>
        <taxon>Actinopterygii</taxon>
        <taxon>Neopterygii</taxon>
        <taxon>Teleostei</taxon>
        <taxon>Anguilliformes</taxon>
        <taxon>Synaphobranchidae</taxon>
        <taxon>Synaphobranchus</taxon>
    </lineage>
</organism>
<protein>
    <recommendedName>
        <fullName evidence="4">Voltage-dependent R-type calcium channel subunit alpha-1E</fullName>
    </recommendedName>
</protein>
<comment type="caution">
    <text evidence="2">The sequence shown here is derived from an EMBL/GenBank/DDBJ whole genome shotgun (WGS) entry which is preliminary data.</text>
</comment>
<dbReference type="Proteomes" id="UP001152622">
    <property type="component" value="Chromosome 6"/>
</dbReference>
<evidence type="ECO:0000313" key="2">
    <source>
        <dbReference type="EMBL" id="KAJ8357701.1"/>
    </source>
</evidence>
<evidence type="ECO:0000256" key="1">
    <source>
        <dbReference type="SAM" id="MobiDB-lite"/>
    </source>
</evidence>
<feature type="region of interest" description="Disordered" evidence="1">
    <location>
        <begin position="51"/>
        <end position="112"/>
    </location>
</feature>
<proteinExistence type="predicted"/>
<evidence type="ECO:0000313" key="3">
    <source>
        <dbReference type="Proteomes" id="UP001152622"/>
    </source>
</evidence>
<sequence length="243" mass="25849">MLDVSSCLDTPLAPLDHNALGAPQLGVAVGVIRGGSSSALHLLALPPSVPESWRPTLTTVTQPRPLQDPQTPGGSPFSHASSFSDLNLPASASSLDGGGSSLGLDSDAPVSPHVMMRRRGGLIEQRDIIRAHQAHKILSTPQARRKEWEMARFGDDIPSTVGSTDGGSERIGDNEGAAGSAAGVSASLSQSKAQRARTMALYNPVPAKHNCLTVNRSLFIFAEDNIIRKYARKVIEWPYPFLR</sequence>
<dbReference type="AlphaFoldDB" id="A0A9Q1IY73"/>
<evidence type="ECO:0008006" key="4">
    <source>
        <dbReference type="Google" id="ProtNLM"/>
    </source>
</evidence>
<reference evidence="2" key="1">
    <citation type="journal article" date="2023" name="Science">
        <title>Genome structures resolve the early diversification of teleost fishes.</title>
        <authorList>
            <person name="Parey E."/>
            <person name="Louis A."/>
            <person name="Montfort J."/>
            <person name="Bouchez O."/>
            <person name="Roques C."/>
            <person name="Iampietro C."/>
            <person name="Lluch J."/>
            <person name="Castinel A."/>
            <person name="Donnadieu C."/>
            <person name="Desvignes T."/>
            <person name="Floi Bucao C."/>
            <person name="Jouanno E."/>
            <person name="Wen M."/>
            <person name="Mejri S."/>
            <person name="Dirks R."/>
            <person name="Jansen H."/>
            <person name="Henkel C."/>
            <person name="Chen W.J."/>
            <person name="Zahm M."/>
            <person name="Cabau C."/>
            <person name="Klopp C."/>
            <person name="Thompson A.W."/>
            <person name="Robinson-Rechavi M."/>
            <person name="Braasch I."/>
            <person name="Lecointre G."/>
            <person name="Bobe J."/>
            <person name="Postlethwait J.H."/>
            <person name="Berthelot C."/>
            <person name="Roest Crollius H."/>
            <person name="Guiguen Y."/>
        </authorList>
    </citation>
    <scope>NUCLEOTIDE SEQUENCE</scope>
    <source>
        <strain evidence="2">WJC10195</strain>
    </source>
</reference>
<gene>
    <name evidence="2" type="ORF">SKAU_G00204950</name>
</gene>
<accession>A0A9Q1IY73</accession>
<dbReference type="OrthoDB" id="431720at2759"/>
<feature type="compositionally biased region" description="Polar residues" evidence="1">
    <location>
        <begin position="55"/>
        <end position="85"/>
    </location>
</feature>
<keyword evidence="3" id="KW-1185">Reference proteome</keyword>
<name>A0A9Q1IY73_SYNKA</name>
<feature type="region of interest" description="Disordered" evidence="1">
    <location>
        <begin position="155"/>
        <end position="183"/>
    </location>
</feature>
<dbReference type="EMBL" id="JAINUF010000006">
    <property type="protein sequence ID" value="KAJ8357701.1"/>
    <property type="molecule type" value="Genomic_DNA"/>
</dbReference>